<dbReference type="InterPro" id="IPR011606">
    <property type="entry name" value="Brnchd-chn_aa_trnsp_permease"/>
</dbReference>
<protein>
    <submittedName>
        <fullName evidence="9">Branched-chain amino acid ABC transporter permease</fullName>
    </submittedName>
</protein>
<accession>A0A2V1K8I3</accession>
<dbReference type="OrthoDB" id="3181706at2"/>
<evidence type="ECO:0000256" key="5">
    <source>
        <dbReference type="ARBA" id="ARBA00022692"/>
    </source>
</evidence>
<dbReference type="PANTHER" id="PTHR34979">
    <property type="entry name" value="INNER MEMBRANE PROTEIN YGAZ"/>
    <property type="match status" value="1"/>
</dbReference>
<dbReference type="Pfam" id="PF03591">
    <property type="entry name" value="AzlC"/>
    <property type="match status" value="1"/>
</dbReference>
<keyword evidence="7 8" id="KW-0472">Membrane</keyword>
<evidence type="ECO:0000256" key="8">
    <source>
        <dbReference type="SAM" id="Phobius"/>
    </source>
</evidence>
<organism evidence="9 10">
    <name type="scientific">Ancrocorticia populi</name>
    <dbReference type="NCBI Taxonomy" id="2175228"/>
    <lineage>
        <taxon>Bacteria</taxon>
        <taxon>Bacillati</taxon>
        <taxon>Actinomycetota</taxon>
        <taxon>Actinomycetes</taxon>
        <taxon>Actinomycetales</taxon>
        <taxon>Actinomycetaceae</taxon>
        <taxon>Ancrocorticia</taxon>
    </lineage>
</organism>
<keyword evidence="4" id="KW-1003">Cell membrane</keyword>
<comment type="similarity">
    <text evidence="2">Belongs to the AzlC family.</text>
</comment>
<evidence type="ECO:0000256" key="3">
    <source>
        <dbReference type="ARBA" id="ARBA00022448"/>
    </source>
</evidence>
<dbReference type="AlphaFoldDB" id="A0A2V1K8I3"/>
<keyword evidence="6 8" id="KW-1133">Transmembrane helix</keyword>
<keyword evidence="5 8" id="KW-0812">Transmembrane</keyword>
<dbReference type="GO" id="GO:0005886">
    <property type="term" value="C:plasma membrane"/>
    <property type="evidence" value="ECO:0007669"/>
    <property type="project" value="UniProtKB-SubCell"/>
</dbReference>
<feature type="transmembrane region" description="Helical" evidence="8">
    <location>
        <begin position="120"/>
        <end position="140"/>
    </location>
</feature>
<evidence type="ECO:0000256" key="4">
    <source>
        <dbReference type="ARBA" id="ARBA00022475"/>
    </source>
</evidence>
<evidence type="ECO:0000256" key="2">
    <source>
        <dbReference type="ARBA" id="ARBA00010735"/>
    </source>
</evidence>
<sequence length="227" mass="23929">MLPAALAAVPLGLALGVLVVQTGLEWWWAPILSAIVFAGSMEFLLLGLISAVTPLPQIALSALLVNFRHAFYALSFPLERVKGIGWKLYATFALTDEAYGVSATPHSHTWSRARIITLEASFHLCWVVCVTAGALLGTLIPSSVKGLDFAATALFIVLGIEGFKAQGSVPIPIIALGCAIIGALISPANMLVISMALFILCLIAMYFFRGRGTGASQLDSASGEGRL</sequence>
<reference evidence="10" key="1">
    <citation type="submission" date="2018-05" db="EMBL/GenBank/DDBJ databases">
        <authorList>
            <person name="Li Y."/>
        </authorList>
    </citation>
    <scope>NUCLEOTIDE SEQUENCE [LARGE SCALE GENOMIC DNA]</scope>
    <source>
        <strain evidence="10">sk1b4</strain>
    </source>
</reference>
<evidence type="ECO:0000256" key="6">
    <source>
        <dbReference type="ARBA" id="ARBA00022989"/>
    </source>
</evidence>
<keyword evidence="10" id="KW-1185">Reference proteome</keyword>
<evidence type="ECO:0000313" key="9">
    <source>
        <dbReference type="EMBL" id="PWF26641.1"/>
    </source>
</evidence>
<evidence type="ECO:0000256" key="1">
    <source>
        <dbReference type="ARBA" id="ARBA00004651"/>
    </source>
</evidence>
<keyword evidence="3" id="KW-0813">Transport</keyword>
<comment type="caution">
    <text evidence="9">The sequence shown here is derived from an EMBL/GenBank/DDBJ whole genome shotgun (WGS) entry which is preliminary data.</text>
</comment>
<dbReference type="EMBL" id="QETB01000003">
    <property type="protein sequence ID" value="PWF26641.1"/>
    <property type="molecule type" value="Genomic_DNA"/>
</dbReference>
<name>A0A2V1K8I3_9ACTO</name>
<dbReference type="GO" id="GO:1903785">
    <property type="term" value="P:L-valine transmembrane transport"/>
    <property type="evidence" value="ECO:0007669"/>
    <property type="project" value="TreeGrafter"/>
</dbReference>
<gene>
    <name evidence="9" type="ORF">DD236_07115</name>
</gene>
<dbReference type="Proteomes" id="UP000245283">
    <property type="component" value="Unassembled WGS sequence"/>
</dbReference>
<feature type="transmembrane region" description="Helical" evidence="8">
    <location>
        <begin position="191"/>
        <end position="208"/>
    </location>
</feature>
<proteinExistence type="inferred from homology"/>
<evidence type="ECO:0000313" key="10">
    <source>
        <dbReference type="Proteomes" id="UP000245283"/>
    </source>
</evidence>
<evidence type="ECO:0000256" key="7">
    <source>
        <dbReference type="ARBA" id="ARBA00023136"/>
    </source>
</evidence>
<comment type="subcellular location">
    <subcellularLocation>
        <location evidence="1">Cell membrane</location>
        <topology evidence="1">Multi-pass membrane protein</topology>
    </subcellularLocation>
</comment>
<dbReference type="PANTHER" id="PTHR34979:SF1">
    <property type="entry name" value="INNER MEMBRANE PROTEIN YGAZ"/>
    <property type="match status" value="1"/>
</dbReference>